<evidence type="ECO:0000256" key="1">
    <source>
        <dbReference type="SAM" id="MobiDB-lite"/>
    </source>
</evidence>
<feature type="compositionally biased region" description="Polar residues" evidence="1">
    <location>
        <begin position="1"/>
        <end position="14"/>
    </location>
</feature>
<evidence type="ECO:0000313" key="2">
    <source>
        <dbReference type="EMBL" id="KAG0143465.1"/>
    </source>
</evidence>
<keyword evidence="3" id="KW-1185">Reference proteome</keyword>
<sequence>MGSMAEVSQNSHLQDTTRRTTIRTHQPKEGLWANKCATDQKSWSRPQLLAGRQRPRDMRVIPPLRGEIWRGISAKFNYMQIDNFIVFESQRISKTLSTNFHRTPPALHATLREPSSRLSTTFNRLVCCQPTSSLIRTPQQWLELDPDRDDQTS</sequence>
<feature type="region of interest" description="Disordered" evidence="1">
    <location>
        <begin position="1"/>
        <end position="30"/>
    </location>
</feature>
<dbReference type="Proteomes" id="UP000886653">
    <property type="component" value="Unassembled WGS sequence"/>
</dbReference>
<accession>A0A9P6NGZ6</accession>
<dbReference type="AlphaFoldDB" id="A0A9P6NGZ6"/>
<organism evidence="2 3">
    <name type="scientific">Cronartium quercuum f. sp. fusiforme G11</name>
    <dbReference type="NCBI Taxonomy" id="708437"/>
    <lineage>
        <taxon>Eukaryota</taxon>
        <taxon>Fungi</taxon>
        <taxon>Dikarya</taxon>
        <taxon>Basidiomycota</taxon>
        <taxon>Pucciniomycotina</taxon>
        <taxon>Pucciniomycetes</taxon>
        <taxon>Pucciniales</taxon>
        <taxon>Coleosporiaceae</taxon>
        <taxon>Cronartium</taxon>
    </lineage>
</organism>
<protein>
    <submittedName>
        <fullName evidence="2">Uncharacterized protein</fullName>
    </submittedName>
</protein>
<name>A0A9P6NGZ6_9BASI</name>
<reference evidence="2" key="1">
    <citation type="submission" date="2013-11" db="EMBL/GenBank/DDBJ databases">
        <title>Genome sequence of the fusiform rust pathogen reveals effectors for host alternation and coevolution with pine.</title>
        <authorList>
            <consortium name="DOE Joint Genome Institute"/>
            <person name="Smith K."/>
            <person name="Pendleton A."/>
            <person name="Kubisiak T."/>
            <person name="Anderson C."/>
            <person name="Salamov A."/>
            <person name="Aerts A."/>
            <person name="Riley R."/>
            <person name="Clum A."/>
            <person name="Lindquist E."/>
            <person name="Ence D."/>
            <person name="Campbell M."/>
            <person name="Kronenberg Z."/>
            <person name="Feau N."/>
            <person name="Dhillon B."/>
            <person name="Hamelin R."/>
            <person name="Burleigh J."/>
            <person name="Smith J."/>
            <person name="Yandell M."/>
            <person name="Nelson C."/>
            <person name="Grigoriev I."/>
            <person name="Davis J."/>
        </authorList>
    </citation>
    <scope>NUCLEOTIDE SEQUENCE</scope>
    <source>
        <strain evidence="2">G11</strain>
    </source>
</reference>
<proteinExistence type="predicted"/>
<comment type="caution">
    <text evidence="2">The sequence shown here is derived from an EMBL/GenBank/DDBJ whole genome shotgun (WGS) entry which is preliminary data.</text>
</comment>
<evidence type="ECO:0000313" key="3">
    <source>
        <dbReference type="Proteomes" id="UP000886653"/>
    </source>
</evidence>
<dbReference type="EMBL" id="MU167318">
    <property type="protein sequence ID" value="KAG0143465.1"/>
    <property type="molecule type" value="Genomic_DNA"/>
</dbReference>
<gene>
    <name evidence="2" type="ORF">CROQUDRAFT_96234</name>
</gene>